<dbReference type="EMBL" id="KN833016">
    <property type="protein sequence ID" value="KIM78448.1"/>
    <property type="molecule type" value="Genomic_DNA"/>
</dbReference>
<keyword evidence="2" id="KW-1185">Reference proteome</keyword>
<dbReference type="HOGENOM" id="CLU_2027621_0_0_1"/>
<protein>
    <submittedName>
        <fullName evidence="1">Uncharacterized protein</fullName>
    </submittedName>
</protein>
<sequence>MCIFYYVQIVSWPRRPAIFDSVFVCTNLIACHAKATAANTGSLPGLLEILLGHSGLKKQCGWLRGRRYPIHCPKHFMSCSRSRWVHHRRRSHRDSRSFDVFNSAFGSDQSRWREPVNVPRSA</sequence>
<dbReference type="Proteomes" id="UP000054166">
    <property type="component" value="Unassembled WGS sequence"/>
</dbReference>
<organism evidence="1 2">
    <name type="scientific">Piloderma croceum (strain F 1598)</name>
    <dbReference type="NCBI Taxonomy" id="765440"/>
    <lineage>
        <taxon>Eukaryota</taxon>
        <taxon>Fungi</taxon>
        <taxon>Dikarya</taxon>
        <taxon>Basidiomycota</taxon>
        <taxon>Agaricomycotina</taxon>
        <taxon>Agaricomycetes</taxon>
        <taxon>Agaricomycetidae</taxon>
        <taxon>Atheliales</taxon>
        <taxon>Atheliaceae</taxon>
        <taxon>Piloderma</taxon>
    </lineage>
</organism>
<accession>A0A0C3AWQ9</accession>
<dbReference type="InParanoid" id="A0A0C3AWQ9"/>
<evidence type="ECO:0000313" key="2">
    <source>
        <dbReference type="Proteomes" id="UP000054166"/>
    </source>
</evidence>
<name>A0A0C3AWQ9_PILCF</name>
<evidence type="ECO:0000313" key="1">
    <source>
        <dbReference type="EMBL" id="KIM78448.1"/>
    </source>
</evidence>
<reference evidence="2" key="2">
    <citation type="submission" date="2015-01" db="EMBL/GenBank/DDBJ databases">
        <title>Evolutionary Origins and Diversification of the Mycorrhizal Mutualists.</title>
        <authorList>
            <consortium name="DOE Joint Genome Institute"/>
            <consortium name="Mycorrhizal Genomics Consortium"/>
            <person name="Kohler A."/>
            <person name="Kuo A."/>
            <person name="Nagy L.G."/>
            <person name="Floudas D."/>
            <person name="Copeland A."/>
            <person name="Barry K.W."/>
            <person name="Cichocki N."/>
            <person name="Veneault-Fourrey C."/>
            <person name="LaButti K."/>
            <person name="Lindquist E.A."/>
            <person name="Lipzen A."/>
            <person name="Lundell T."/>
            <person name="Morin E."/>
            <person name="Murat C."/>
            <person name="Riley R."/>
            <person name="Ohm R."/>
            <person name="Sun H."/>
            <person name="Tunlid A."/>
            <person name="Henrissat B."/>
            <person name="Grigoriev I.V."/>
            <person name="Hibbett D.S."/>
            <person name="Martin F."/>
        </authorList>
    </citation>
    <scope>NUCLEOTIDE SEQUENCE [LARGE SCALE GENOMIC DNA]</scope>
    <source>
        <strain evidence="2">F 1598</strain>
    </source>
</reference>
<gene>
    <name evidence="1" type="ORF">PILCRDRAFT_588115</name>
</gene>
<proteinExistence type="predicted"/>
<reference evidence="1 2" key="1">
    <citation type="submission" date="2014-04" db="EMBL/GenBank/DDBJ databases">
        <authorList>
            <consortium name="DOE Joint Genome Institute"/>
            <person name="Kuo A."/>
            <person name="Tarkka M."/>
            <person name="Buscot F."/>
            <person name="Kohler A."/>
            <person name="Nagy L.G."/>
            <person name="Floudas D."/>
            <person name="Copeland A."/>
            <person name="Barry K.W."/>
            <person name="Cichocki N."/>
            <person name="Veneault-Fourrey C."/>
            <person name="LaButti K."/>
            <person name="Lindquist E.A."/>
            <person name="Lipzen A."/>
            <person name="Lundell T."/>
            <person name="Morin E."/>
            <person name="Murat C."/>
            <person name="Sun H."/>
            <person name="Tunlid A."/>
            <person name="Henrissat B."/>
            <person name="Grigoriev I.V."/>
            <person name="Hibbett D.S."/>
            <person name="Martin F."/>
            <person name="Nordberg H.P."/>
            <person name="Cantor M.N."/>
            <person name="Hua S.X."/>
        </authorList>
    </citation>
    <scope>NUCLEOTIDE SEQUENCE [LARGE SCALE GENOMIC DNA]</scope>
    <source>
        <strain evidence="1 2">F 1598</strain>
    </source>
</reference>
<dbReference type="AlphaFoldDB" id="A0A0C3AWQ9"/>